<keyword evidence="2" id="KW-1185">Reference proteome</keyword>
<dbReference type="Proteomes" id="UP001163739">
    <property type="component" value="Chromosome"/>
</dbReference>
<dbReference type="RefSeq" id="WP_265046797.1">
    <property type="nucleotide sequence ID" value="NZ_CP100390.1"/>
</dbReference>
<evidence type="ECO:0000313" key="1">
    <source>
        <dbReference type="EMBL" id="UZE95308.1"/>
    </source>
</evidence>
<proteinExistence type="predicted"/>
<dbReference type="NCBIfam" id="NF043066">
    <property type="entry name" value="ETEC_3214_dom"/>
    <property type="match status" value="1"/>
</dbReference>
<protein>
    <submittedName>
        <fullName evidence="1">Uncharacterized protein</fullName>
    </submittedName>
</protein>
<accession>A0ABY6MZP1</accession>
<name>A0ABY6MZP1_9ALTE</name>
<reference evidence="1" key="1">
    <citation type="submission" date="2022-06" db="EMBL/GenBank/DDBJ databases">
        <title>Alkalimarinus sp. nov., isolated from gut of a Alitta virens.</title>
        <authorList>
            <person name="Yang A.I."/>
            <person name="Shin N.-R."/>
        </authorList>
    </citation>
    <scope>NUCLEOTIDE SEQUENCE</scope>
    <source>
        <strain evidence="1">A2M4</strain>
    </source>
</reference>
<organism evidence="1 2">
    <name type="scientific">Alkalimarinus alittae</name>
    <dbReference type="NCBI Taxonomy" id="2961619"/>
    <lineage>
        <taxon>Bacteria</taxon>
        <taxon>Pseudomonadati</taxon>
        <taxon>Pseudomonadota</taxon>
        <taxon>Gammaproteobacteria</taxon>
        <taxon>Alteromonadales</taxon>
        <taxon>Alteromonadaceae</taxon>
        <taxon>Alkalimarinus</taxon>
    </lineage>
</organism>
<gene>
    <name evidence="1" type="ORF">NKI27_14730</name>
</gene>
<sequence>MSESPTKPAKYDKTKTILLGFLALVIALGEYTEAVSLINEARENILILFTNDLEYETLGKIHVGNTVAYVEGLVGSPQVSRAIDEDTVANYFYHEKYFLTLFYREDRIAAYVVVPLIEGFQLPVLETDSETFELSEFTYSDYPANPTHYVIDHSKTSSYYMEILDSGRSGLFVNTYIGTTTYGTGDHPKAIADLYEKEVHGSDEEITTLQASLRSNTRPNLFGQGSISLELIEKSLLTAAEFKSYFGTL</sequence>
<dbReference type="EMBL" id="CP100390">
    <property type="protein sequence ID" value="UZE95308.1"/>
    <property type="molecule type" value="Genomic_DNA"/>
</dbReference>
<dbReference type="InterPro" id="IPR050010">
    <property type="entry name" value="ETEC_3214_dom"/>
</dbReference>
<evidence type="ECO:0000313" key="2">
    <source>
        <dbReference type="Proteomes" id="UP001163739"/>
    </source>
</evidence>